<proteinExistence type="predicted"/>
<dbReference type="SUPFAM" id="SSF57850">
    <property type="entry name" value="RING/U-box"/>
    <property type="match status" value="1"/>
</dbReference>
<evidence type="ECO:0000313" key="7">
    <source>
        <dbReference type="Ensembl" id="ENSECRP00000025596.1"/>
    </source>
</evidence>
<dbReference type="GeneTree" id="ENSGT01150000286950"/>
<dbReference type="Pfam" id="PF25600">
    <property type="entry name" value="TRIM_CC"/>
    <property type="match status" value="1"/>
</dbReference>
<evidence type="ECO:0000256" key="4">
    <source>
        <dbReference type="PROSITE-ProRule" id="PRU00024"/>
    </source>
</evidence>
<reference evidence="7" key="3">
    <citation type="submission" date="2025-09" db="UniProtKB">
        <authorList>
            <consortium name="Ensembl"/>
        </authorList>
    </citation>
    <scope>IDENTIFICATION</scope>
</reference>
<accession>A0A8C4T3A0</accession>
<dbReference type="Pfam" id="PF15227">
    <property type="entry name" value="zf-C3HC4_4"/>
    <property type="match status" value="1"/>
</dbReference>
<keyword evidence="1" id="KW-0479">Metal-binding</keyword>
<keyword evidence="8" id="KW-1185">Reference proteome</keyword>
<evidence type="ECO:0000259" key="6">
    <source>
        <dbReference type="PROSITE" id="PS50119"/>
    </source>
</evidence>
<dbReference type="PANTHER" id="PTHR25465:SF14">
    <property type="entry name" value="E3 UBIQUITIN-PROTEIN LIGASE TRIM65"/>
    <property type="match status" value="1"/>
</dbReference>
<evidence type="ECO:0000256" key="3">
    <source>
        <dbReference type="ARBA" id="ARBA00022833"/>
    </source>
</evidence>
<dbReference type="PROSITE" id="PS50119">
    <property type="entry name" value="ZF_BBOX"/>
    <property type="match status" value="1"/>
</dbReference>
<dbReference type="GO" id="GO:0008270">
    <property type="term" value="F:zinc ion binding"/>
    <property type="evidence" value="ECO:0007669"/>
    <property type="project" value="UniProtKB-KW"/>
</dbReference>
<dbReference type="Gene3D" id="4.10.830.40">
    <property type="match status" value="1"/>
</dbReference>
<name>A0A8C4T3A0_ERPCA</name>
<dbReference type="SUPFAM" id="SSF57845">
    <property type="entry name" value="B-box zinc-binding domain"/>
    <property type="match status" value="1"/>
</dbReference>
<dbReference type="PROSITE" id="PS50089">
    <property type="entry name" value="ZF_RING_2"/>
    <property type="match status" value="1"/>
</dbReference>
<dbReference type="SMART" id="SM00336">
    <property type="entry name" value="BBOX"/>
    <property type="match status" value="1"/>
</dbReference>
<dbReference type="Pfam" id="PF00643">
    <property type="entry name" value="zf-B_box"/>
    <property type="match status" value="1"/>
</dbReference>
<dbReference type="InterPro" id="IPR051051">
    <property type="entry name" value="E3_ubiq-ligase_TRIM/RNF"/>
</dbReference>
<feature type="domain" description="B box-type" evidence="6">
    <location>
        <begin position="159"/>
        <end position="199"/>
    </location>
</feature>
<organism evidence="7 8">
    <name type="scientific">Erpetoichthys calabaricus</name>
    <name type="common">Rope fish</name>
    <name type="synonym">Calamoichthys calabaricus</name>
    <dbReference type="NCBI Taxonomy" id="27687"/>
    <lineage>
        <taxon>Eukaryota</taxon>
        <taxon>Metazoa</taxon>
        <taxon>Chordata</taxon>
        <taxon>Craniata</taxon>
        <taxon>Vertebrata</taxon>
        <taxon>Euteleostomi</taxon>
        <taxon>Actinopterygii</taxon>
        <taxon>Polypteriformes</taxon>
        <taxon>Polypteridae</taxon>
        <taxon>Erpetoichthys</taxon>
    </lineage>
</organism>
<evidence type="ECO:0000259" key="5">
    <source>
        <dbReference type="PROSITE" id="PS50089"/>
    </source>
</evidence>
<reference evidence="7" key="2">
    <citation type="submission" date="2025-08" db="UniProtKB">
        <authorList>
            <consortium name="Ensembl"/>
        </authorList>
    </citation>
    <scope>IDENTIFICATION</scope>
</reference>
<sequence length="345" mass="39069">MSAVFGLKGCISGRRMADYTPLLIPGTVTCSICLDAFTQLVTIPCGHNCCTRCINHCWKETDTYECPVCKSTYSNKLEFQISQLQNETTQRPVNGQAGGPREDDADSDEPLCDCCTEGKVRAINSCLVCVASYCEYHIKPHREVPALRRHQLVSPIRNLEDRICPAHQKIKNLFCKSDDIFICGLCHEKDHRSHVVSSAASARAEKQVDIDEMHVDIEKQLGKRKKELEDLNLAMESVKVSAKKEKEDSRKVFDALISSIQERKKVANEMIESRQALYTSEISTYMKKVHEEIADLKQKQNRLLKLSSTDDHVSIVQYFQSICTKSTDNPLPYLAINTKMNFNEI</sequence>
<dbReference type="Proteomes" id="UP000694620">
    <property type="component" value="Chromosome 18"/>
</dbReference>
<evidence type="ECO:0000256" key="2">
    <source>
        <dbReference type="ARBA" id="ARBA00022771"/>
    </source>
</evidence>
<dbReference type="Gene3D" id="3.30.160.60">
    <property type="entry name" value="Classic Zinc Finger"/>
    <property type="match status" value="1"/>
</dbReference>
<keyword evidence="2 4" id="KW-0863">Zinc-finger</keyword>
<dbReference type="InterPro" id="IPR000315">
    <property type="entry name" value="Znf_B-box"/>
</dbReference>
<dbReference type="Ensembl" id="ENSECRT00000026137.1">
    <property type="protein sequence ID" value="ENSECRP00000025596.1"/>
    <property type="gene ID" value="ENSECRG00000017298.1"/>
</dbReference>
<dbReference type="CDD" id="cd19769">
    <property type="entry name" value="Bbox2_TRIM16-like"/>
    <property type="match status" value="1"/>
</dbReference>
<keyword evidence="3" id="KW-0862">Zinc</keyword>
<protein>
    <submittedName>
        <fullName evidence="7">Uncharacterized protein</fullName>
    </submittedName>
</protein>
<dbReference type="Gene3D" id="3.30.40.10">
    <property type="entry name" value="Zinc/RING finger domain, C3HC4 (zinc finger)"/>
    <property type="match status" value="1"/>
</dbReference>
<feature type="domain" description="RING-type" evidence="5">
    <location>
        <begin position="30"/>
        <end position="70"/>
    </location>
</feature>
<dbReference type="InterPro" id="IPR058030">
    <property type="entry name" value="TRIM8/14/16/25/29/45/65_CC"/>
</dbReference>
<dbReference type="AlphaFoldDB" id="A0A8C4T3A0"/>
<evidence type="ECO:0000256" key="1">
    <source>
        <dbReference type="ARBA" id="ARBA00022723"/>
    </source>
</evidence>
<dbReference type="SMART" id="SM00184">
    <property type="entry name" value="RING"/>
    <property type="match status" value="1"/>
</dbReference>
<dbReference type="InterPro" id="IPR001841">
    <property type="entry name" value="Znf_RING"/>
</dbReference>
<reference evidence="7" key="1">
    <citation type="submission" date="2021-06" db="EMBL/GenBank/DDBJ databases">
        <authorList>
            <consortium name="Wellcome Sanger Institute Data Sharing"/>
        </authorList>
    </citation>
    <scope>NUCLEOTIDE SEQUENCE [LARGE SCALE GENOMIC DNA]</scope>
</reference>
<dbReference type="InterPro" id="IPR013083">
    <property type="entry name" value="Znf_RING/FYVE/PHD"/>
</dbReference>
<evidence type="ECO:0000313" key="8">
    <source>
        <dbReference type="Proteomes" id="UP000694620"/>
    </source>
</evidence>
<dbReference type="PANTHER" id="PTHR25465">
    <property type="entry name" value="B-BOX DOMAIN CONTAINING"/>
    <property type="match status" value="1"/>
</dbReference>